<sequence length="257" mass="29237">HLFTPSVANITTDHASHHTDEFQRLRNLFSSDSEHTMGLRTLFEEKSRHNQHHPHHHYVPNLPTIHSETSIGLNTLFNNKTVDNVTSSGESSMGLRTLFEENPNVVEGAGKTVASSNDTFLGIRSLFEEKSNADIRKTDASNVENKPALLKKKKMLIKLVHLLHRHIEENESLLHLLHLRIEKNESLLHLVHLLIEENDEDEEVVAPPPSFHPRERLQQHHEVGTDAPSMANIAAALDEYTAQNDKKRLQNHFESDS</sequence>
<protein>
    <submittedName>
        <fullName evidence="2">Uncharacterized protein</fullName>
    </submittedName>
</protein>
<proteinExistence type="predicted"/>
<evidence type="ECO:0000313" key="2">
    <source>
        <dbReference type="WBParaSite" id="PS1159_v2.g18496.t1"/>
    </source>
</evidence>
<reference evidence="2" key="1">
    <citation type="submission" date="2022-11" db="UniProtKB">
        <authorList>
            <consortium name="WormBaseParasite"/>
        </authorList>
    </citation>
    <scope>IDENTIFICATION</scope>
</reference>
<name>A0AC35FKV2_9BILA</name>
<organism evidence="1 2">
    <name type="scientific">Panagrolaimus sp. PS1159</name>
    <dbReference type="NCBI Taxonomy" id="55785"/>
    <lineage>
        <taxon>Eukaryota</taxon>
        <taxon>Metazoa</taxon>
        <taxon>Ecdysozoa</taxon>
        <taxon>Nematoda</taxon>
        <taxon>Chromadorea</taxon>
        <taxon>Rhabditida</taxon>
        <taxon>Tylenchina</taxon>
        <taxon>Panagrolaimomorpha</taxon>
        <taxon>Panagrolaimoidea</taxon>
        <taxon>Panagrolaimidae</taxon>
        <taxon>Panagrolaimus</taxon>
    </lineage>
</organism>
<evidence type="ECO:0000313" key="1">
    <source>
        <dbReference type="Proteomes" id="UP000887580"/>
    </source>
</evidence>
<accession>A0AC35FKV2</accession>
<dbReference type="Proteomes" id="UP000887580">
    <property type="component" value="Unplaced"/>
</dbReference>
<dbReference type="WBParaSite" id="PS1159_v2.g18496.t1">
    <property type="protein sequence ID" value="PS1159_v2.g18496.t1"/>
    <property type="gene ID" value="PS1159_v2.g18496"/>
</dbReference>